<evidence type="ECO:0000256" key="15">
    <source>
        <dbReference type="PIRSR" id="PIRSR006769-2"/>
    </source>
</evidence>
<dbReference type="AlphaFoldDB" id="A0A660SHJ8"/>
<dbReference type="InterPro" id="IPR011549">
    <property type="entry name" value="RibD_C"/>
</dbReference>
<comment type="catalytic activity">
    <reaction evidence="13">
        <text>5-amino-6-(5-phospho-D-ribitylamino)uracil + NADP(+) = 5-amino-6-(5-phospho-D-ribosylamino)uracil + NADPH + H(+)</text>
        <dbReference type="Rhea" id="RHEA:17845"/>
        <dbReference type="ChEBI" id="CHEBI:15378"/>
        <dbReference type="ChEBI" id="CHEBI:57783"/>
        <dbReference type="ChEBI" id="CHEBI:58349"/>
        <dbReference type="ChEBI" id="CHEBI:58421"/>
        <dbReference type="ChEBI" id="CHEBI:58453"/>
        <dbReference type="EC" id="1.1.1.193"/>
    </reaction>
</comment>
<evidence type="ECO:0000256" key="12">
    <source>
        <dbReference type="ARBA" id="ARBA00023268"/>
    </source>
</evidence>
<feature type="binding site" evidence="15">
    <location>
        <position position="150"/>
    </location>
    <ligand>
        <name>NADP(+)</name>
        <dbReference type="ChEBI" id="CHEBI:58349"/>
    </ligand>
</feature>
<dbReference type="InterPro" id="IPR002125">
    <property type="entry name" value="CMP_dCMP_dom"/>
</dbReference>
<evidence type="ECO:0000256" key="11">
    <source>
        <dbReference type="ARBA" id="ARBA00023002"/>
    </source>
</evidence>
<comment type="function">
    <text evidence="1 13">Converts 2,5-diamino-6-(ribosylamino)-4(3h)-pyrimidinone 5'-phosphate into 5-amino-6-(ribosylamino)-2,4(1h,3h)-pyrimidinedione 5'-phosphate.</text>
</comment>
<feature type="domain" description="CMP/dCMP-type deaminase" evidence="17">
    <location>
        <begin position="1"/>
        <end position="119"/>
    </location>
</feature>
<dbReference type="InterPro" id="IPR050765">
    <property type="entry name" value="Riboflavin_Biosynth_HTPR"/>
</dbReference>
<dbReference type="SUPFAM" id="SSF53597">
    <property type="entry name" value="Dihydrofolate reductase-like"/>
    <property type="match status" value="1"/>
</dbReference>
<dbReference type="NCBIfam" id="TIGR00227">
    <property type="entry name" value="ribD_Cterm"/>
    <property type="match status" value="1"/>
</dbReference>
<dbReference type="EC" id="1.1.1.193" evidence="13"/>
<dbReference type="GO" id="GO:0050661">
    <property type="term" value="F:NADP binding"/>
    <property type="evidence" value="ECO:0007669"/>
    <property type="project" value="InterPro"/>
</dbReference>
<comment type="pathway">
    <text evidence="2 13">Cofactor biosynthesis; riboflavin biosynthesis; 5-amino-6-(D-ribitylamino)uracil from GTP: step 2/4.</text>
</comment>
<dbReference type="GO" id="GO:0009231">
    <property type="term" value="P:riboflavin biosynthetic process"/>
    <property type="evidence" value="ECO:0007669"/>
    <property type="project" value="UniProtKB-UniPathway"/>
</dbReference>
<evidence type="ECO:0000256" key="8">
    <source>
        <dbReference type="ARBA" id="ARBA00022801"/>
    </source>
</evidence>
<dbReference type="GO" id="GO:0008835">
    <property type="term" value="F:diaminohydroxyphosphoribosylaminopyrimidine deaminase activity"/>
    <property type="evidence" value="ECO:0007669"/>
    <property type="project" value="UniProtKB-EC"/>
</dbReference>
<keyword evidence="12" id="KW-0511">Multifunctional enzyme</keyword>
<keyword evidence="10 13" id="KW-0521">NADP</keyword>
<dbReference type="InterPro" id="IPR016192">
    <property type="entry name" value="APOBEC/CMP_deaminase_Zn-bd"/>
</dbReference>
<dbReference type="Pfam" id="PF00383">
    <property type="entry name" value="dCMP_cyt_deam_1"/>
    <property type="match status" value="1"/>
</dbReference>
<feature type="binding site" evidence="15">
    <location>
        <position position="275"/>
    </location>
    <ligand>
        <name>substrate</name>
    </ligand>
</feature>
<feature type="binding site" evidence="15">
    <location>
        <position position="196"/>
    </location>
    <ligand>
        <name>NADP(+)</name>
        <dbReference type="ChEBI" id="CHEBI:58349"/>
    </ligand>
</feature>
<accession>A0A660SHJ8</accession>
<feature type="binding site" evidence="15">
    <location>
        <position position="164"/>
    </location>
    <ligand>
        <name>substrate</name>
    </ligand>
</feature>
<evidence type="ECO:0000259" key="17">
    <source>
        <dbReference type="PROSITE" id="PS51747"/>
    </source>
</evidence>
<dbReference type="InterPro" id="IPR024072">
    <property type="entry name" value="DHFR-like_dom_sf"/>
</dbReference>
<feature type="active site" description="Proton donor" evidence="14">
    <location>
        <position position="48"/>
    </location>
</feature>
<dbReference type="PANTHER" id="PTHR38011">
    <property type="entry name" value="DIHYDROFOLATE REDUCTASE FAMILY PROTEIN (AFU_ORTHOLOGUE AFUA_8G06820)"/>
    <property type="match status" value="1"/>
</dbReference>
<keyword evidence="8 13" id="KW-0378">Hydrolase</keyword>
<dbReference type="PIRSF" id="PIRSF006769">
    <property type="entry name" value="RibD"/>
    <property type="match status" value="1"/>
</dbReference>
<dbReference type="InterPro" id="IPR004794">
    <property type="entry name" value="Eubact_RibD"/>
</dbReference>
<dbReference type="SUPFAM" id="SSF53927">
    <property type="entry name" value="Cytidine deaminase-like"/>
    <property type="match status" value="1"/>
</dbReference>
<dbReference type="Gene3D" id="3.40.430.10">
    <property type="entry name" value="Dihydrofolate Reductase, subunit A"/>
    <property type="match status" value="1"/>
</dbReference>
<proteinExistence type="inferred from homology"/>
<keyword evidence="11 13" id="KW-0560">Oxidoreductase</keyword>
<evidence type="ECO:0000256" key="16">
    <source>
        <dbReference type="PIRSR" id="PIRSR006769-3"/>
    </source>
</evidence>
<feature type="binding site" evidence="15">
    <location>
        <begin position="277"/>
        <end position="283"/>
    </location>
    <ligand>
        <name>NADP(+)</name>
        <dbReference type="ChEBI" id="CHEBI:58349"/>
    </ligand>
</feature>
<comment type="catalytic activity">
    <reaction evidence="13">
        <text>2,5-diamino-6-hydroxy-4-(5-phosphoribosylamino)-pyrimidine + H2O + H(+) = 5-amino-6-(5-phospho-D-ribosylamino)uracil + NH4(+)</text>
        <dbReference type="Rhea" id="RHEA:21868"/>
        <dbReference type="ChEBI" id="CHEBI:15377"/>
        <dbReference type="ChEBI" id="CHEBI:15378"/>
        <dbReference type="ChEBI" id="CHEBI:28938"/>
        <dbReference type="ChEBI" id="CHEBI:58453"/>
        <dbReference type="ChEBI" id="CHEBI:58614"/>
        <dbReference type="EC" id="3.5.4.26"/>
    </reaction>
</comment>
<comment type="pathway">
    <text evidence="3 13">Cofactor biosynthesis; riboflavin biosynthesis; 5-amino-6-(D-ribitylamino)uracil from GTP: step 3/4.</text>
</comment>
<feature type="binding site" evidence="15">
    <location>
        <position position="200"/>
    </location>
    <ligand>
        <name>substrate</name>
    </ligand>
</feature>
<dbReference type="Pfam" id="PF01872">
    <property type="entry name" value="RibD_C"/>
    <property type="match status" value="1"/>
</dbReference>
<dbReference type="CDD" id="cd01284">
    <property type="entry name" value="Riboflavin_deaminase-reductase"/>
    <property type="match status" value="1"/>
</dbReference>
<dbReference type="PROSITE" id="PS51747">
    <property type="entry name" value="CYT_DCMP_DEAMINASES_2"/>
    <property type="match status" value="1"/>
</dbReference>
<feature type="binding site" evidence="16">
    <location>
        <position position="80"/>
    </location>
    <ligand>
        <name>Zn(2+)</name>
        <dbReference type="ChEBI" id="CHEBI:29105"/>
        <note>catalytic</note>
    </ligand>
</feature>
<evidence type="ECO:0000256" key="13">
    <source>
        <dbReference type="PIRNR" id="PIRNR006769"/>
    </source>
</evidence>
<reference evidence="18 19" key="1">
    <citation type="submission" date="2018-06" db="EMBL/GenBank/DDBJ databases">
        <title>Extensive metabolic versatility and redundancy in microbially diverse, dynamic hydrothermal sediments.</title>
        <authorList>
            <person name="Dombrowski N."/>
            <person name="Teske A."/>
            <person name="Baker B.J."/>
        </authorList>
    </citation>
    <scope>NUCLEOTIDE SEQUENCE [LARGE SCALE GENOMIC DNA]</scope>
    <source>
        <strain evidence="18">B36_G15</strain>
    </source>
</reference>
<evidence type="ECO:0000256" key="7">
    <source>
        <dbReference type="ARBA" id="ARBA00022723"/>
    </source>
</evidence>
<evidence type="ECO:0000256" key="10">
    <source>
        <dbReference type="ARBA" id="ARBA00022857"/>
    </source>
</evidence>
<dbReference type="NCBIfam" id="TIGR00326">
    <property type="entry name" value="eubact_ribD"/>
    <property type="match status" value="1"/>
</dbReference>
<evidence type="ECO:0000256" key="5">
    <source>
        <dbReference type="ARBA" id="ARBA00007417"/>
    </source>
</evidence>
<comment type="similarity">
    <text evidence="4 13">In the N-terminal section; belongs to the cytidine and deoxycytidylate deaminase family.</text>
</comment>
<feature type="binding site" evidence="15">
    <location>
        <position position="203"/>
    </location>
    <ligand>
        <name>substrate</name>
    </ligand>
</feature>
<evidence type="ECO:0000313" key="19">
    <source>
        <dbReference type="Proteomes" id="UP000268469"/>
    </source>
</evidence>
<sequence>MKWLMAKAIRLAQEGKPAPNPKVGAVIYKDGRIIGTGYHRKAGYPHAEVIAIRAGGSACSGATLITNLEPCCHYGRTPPCTDQIIQAGIKRVVIGMIDPNPLVTGKGVARLKEAGIGVEVGVEEEACERLNRGYIKRLETGLPYTIVKIASSLDGRIATLEGESRWITSHEARRYVHLLRSKVDAVVVGIGTVLSDDPRLTVRHLPGENPARIIVDPKLRIPDQASVLDGSAPTYILSQSSGKKQNGEVITLTDFHPESILRRIGELGFNEIMVEGGGRIFSSIIESNLFDELIIIYSGKIIGSGIPFARFKIASLEEALRVEIVEVRQIGPDLLLRGINVHRNHR</sequence>
<dbReference type="Gene3D" id="3.40.140.10">
    <property type="entry name" value="Cytidine Deaminase, domain 2"/>
    <property type="match status" value="1"/>
</dbReference>
<dbReference type="GO" id="GO:0008703">
    <property type="term" value="F:5-amino-6-(5-phosphoribosylamino)uracil reductase activity"/>
    <property type="evidence" value="ECO:0007669"/>
    <property type="project" value="UniProtKB-EC"/>
</dbReference>
<feature type="binding site" evidence="15">
    <location>
        <position position="180"/>
    </location>
    <ligand>
        <name>substrate</name>
    </ligand>
</feature>
<feature type="binding site" evidence="16">
    <location>
        <position position="46"/>
    </location>
    <ligand>
        <name>Zn(2+)</name>
        <dbReference type="ChEBI" id="CHEBI:29105"/>
        <note>catalytic</note>
    </ligand>
</feature>
<keyword evidence="6 13" id="KW-0686">Riboflavin biosynthesis</keyword>
<name>A0A660SHJ8_UNCW3</name>
<comment type="caution">
    <text evidence="18">The sequence shown here is derived from an EMBL/GenBank/DDBJ whole genome shotgun (WGS) entry which is preliminary data.</text>
</comment>
<keyword evidence="9 13" id="KW-0862">Zinc</keyword>
<comment type="similarity">
    <text evidence="5 13">In the C-terminal section; belongs to the HTP reductase family.</text>
</comment>
<evidence type="ECO:0000256" key="14">
    <source>
        <dbReference type="PIRSR" id="PIRSR006769-1"/>
    </source>
</evidence>
<evidence type="ECO:0000256" key="4">
    <source>
        <dbReference type="ARBA" id="ARBA00005259"/>
    </source>
</evidence>
<dbReference type="InterPro" id="IPR016193">
    <property type="entry name" value="Cytidine_deaminase-like"/>
</dbReference>
<evidence type="ECO:0000313" key="18">
    <source>
        <dbReference type="EMBL" id="RKX69460.1"/>
    </source>
</evidence>
<dbReference type="PANTHER" id="PTHR38011:SF7">
    <property type="entry name" value="2,5-DIAMINO-6-RIBOSYLAMINO-4(3H)-PYRIMIDINONE 5'-PHOSPHATE REDUCTASE"/>
    <property type="match status" value="1"/>
</dbReference>
<feature type="binding site" evidence="15">
    <location>
        <position position="192"/>
    </location>
    <ligand>
        <name>NADP(+)</name>
        <dbReference type="ChEBI" id="CHEBI:58349"/>
    </ligand>
</feature>
<feature type="binding site" evidence="16">
    <location>
        <position position="71"/>
    </location>
    <ligand>
        <name>Zn(2+)</name>
        <dbReference type="ChEBI" id="CHEBI:29105"/>
        <note>catalytic</note>
    </ligand>
</feature>
<dbReference type="GO" id="GO:0008270">
    <property type="term" value="F:zinc ion binding"/>
    <property type="evidence" value="ECO:0007669"/>
    <property type="project" value="InterPro"/>
</dbReference>
<dbReference type="FunFam" id="3.40.140.10:FF:000025">
    <property type="entry name" value="Riboflavin biosynthesis protein RibD"/>
    <property type="match status" value="1"/>
</dbReference>
<protein>
    <recommendedName>
        <fullName evidence="13">Riboflavin biosynthesis protein RibD</fullName>
    </recommendedName>
    <domain>
        <recommendedName>
            <fullName evidence="13">Diaminohydroxyphosphoribosylaminopyrimidine deaminase</fullName>
            <shortName evidence="13">DRAP deaminase</shortName>
            <ecNumber evidence="13">3.5.4.26</ecNumber>
        </recommendedName>
        <alternativeName>
            <fullName evidence="13">Riboflavin-specific deaminase</fullName>
        </alternativeName>
    </domain>
    <domain>
        <recommendedName>
            <fullName evidence="13">5-amino-6-(5-phosphoribosylamino)uracil reductase</fullName>
            <ecNumber evidence="13">1.1.1.193</ecNumber>
        </recommendedName>
        <alternativeName>
            <fullName evidence="13">HTP reductase</fullName>
        </alternativeName>
    </domain>
</protein>
<keyword evidence="7 13" id="KW-0479">Metal-binding</keyword>
<dbReference type="PROSITE" id="PS00903">
    <property type="entry name" value="CYT_DCMP_DEAMINASES_1"/>
    <property type="match status" value="1"/>
</dbReference>
<dbReference type="InterPro" id="IPR002734">
    <property type="entry name" value="RibDG_C"/>
</dbReference>
<evidence type="ECO:0000256" key="1">
    <source>
        <dbReference type="ARBA" id="ARBA00002151"/>
    </source>
</evidence>
<feature type="binding site" evidence="15">
    <location>
        <position position="166"/>
    </location>
    <ligand>
        <name>NADP(+)</name>
        <dbReference type="ChEBI" id="CHEBI:58349"/>
    </ligand>
</feature>
<evidence type="ECO:0000256" key="3">
    <source>
        <dbReference type="ARBA" id="ARBA00004910"/>
    </source>
</evidence>
<evidence type="ECO:0000256" key="9">
    <source>
        <dbReference type="ARBA" id="ARBA00022833"/>
    </source>
</evidence>
<gene>
    <name evidence="18" type="primary">ribD</name>
    <name evidence="18" type="ORF">DRP53_08105</name>
</gene>
<dbReference type="Proteomes" id="UP000268469">
    <property type="component" value="Unassembled WGS sequence"/>
</dbReference>
<evidence type="ECO:0000256" key="2">
    <source>
        <dbReference type="ARBA" id="ARBA00004882"/>
    </source>
</evidence>
<organism evidence="18 19">
    <name type="scientific">candidate division WOR-3 bacterium</name>
    <dbReference type="NCBI Taxonomy" id="2052148"/>
    <lineage>
        <taxon>Bacteria</taxon>
        <taxon>Bacteria division WOR-3</taxon>
    </lineage>
</organism>
<dbReference type="EMBL" id="QNBE01000083">
    <property type="protein sequence ID" value="RKX69460.1"/>
    <property type="molecule type" value="Genomic_DNA"/>
</dbReference>
<dbReference type="EC" id="3.5.4.26" evidence="13"/>
<evidence type="ECO:0000256" key="6">
    <source>
        <dbReference type="ARBA" id="ARBA00022619"/>
    </source>
</evidence>
<comment type="cofactor">
    <cofactor evidence="13 16">
        <name>Zn(2+)</name>
        <dbReference type="ChEBI" id="CHEBI:29105"/>
    </cofactor>
    <text evidence="13 16">Binds 1 zinc ion.</text>
</comment>
<dbReference type="UniPathway" id="UPA00275">
    <property type="reaction ID" value="UER00401"/>
</dbReference>